<sequence length="162" mass="18392">MLLIFPKSSARKNIEAFLGYCLQTTQELLSCLCDDRTISLDQVPPFQRKDKKLIGKSQHGFTKSKSCPSSLNAFYDDTSGSVDEGGEVDIIFLDSSKAFDTVFFNIFIARLVRYGLDKWMIRWVENWLDCCAQRVVCNLSVVQSPTGDQLPAVCLRDQYQDQ</sequence>
<dbReference type="EMBL" id="JAUNZN010000001">
    <property type="protein sequence ID" value="KAK4832142.1"/>
    <property type="molecule type" value="Genomic_DNA"/>
</dbReference>
<gene>
    <name evidence="1" type="ORF">QYF61_020882</name>
</gene>
<proteinExistence type="predicted"/>
<accession>A0AAN7S9T6</accession>
<evidence type="ECO:0000313" key="1">
    <source>
        <dbReference type="EMBL" id="KAK4832142.1"/>
    </source>
</evidence>
<dbReference type="Proteomes" id="UP001333110">
    <property type="component" value="Unassembled WGS sequence"/>
</dbReference>
<keyword evidence="2" id="KW-1185">Reference proteome</keyword>
<comment type="caution">
    <text evidence="1">The sequence shown here is derived from an EMBL/GenBank/DDBJ whole genome shotgun (WGS) entry which is preliminary data.</text>
</comment>
<dbReference type="PANTHER" id="PTHR33332">
    <property type="entry name" value="REVERSE TRANSCRIPTASE DOMAIN-CONTAINING PROTEIN"/>
    <property type="match status" value="1"/>
</dbReference>
<reference evidence="1 2" key="1">
    <citation type="journal article" date="2023" name="J. Hered.">
        <title>Chromosome-level genome of the wood stork (Mycteria americana) provides insight into avian chromosome evolution.</title>
        <authorList>
            <person name="Flamio R. Jr."/>
            <person name="Ramstad K.M."/>
        </authorList>
    </citation>
    <scope>NUCLEOTIDE SEQUENCE [LARGE SCALE GENOMIC DNA]</scope>
    <source>
        <strain evidence="1">JAX WOST 10</strain>
    </source>
</reference>
<organism evidence="1 2">
    <name type="scientific">Mycteria americana</name>
    <name type="common">Wood stork</name>
    <dbReference type="NCBI Taxonomy" id="33587"/>
    <lineage>
        <taxon>Eukaryota</taxon>
        <taxon>Metazoa</taxon>
        <taxon>Chordata</taxon>
        <taxon>Craniata</taxon>
        <taxon>Vertebrata</taxon>
        <taxon>Euteleostomi</taxon>
        <taxon>Archelosauria</taxon>
        <taxon>Archosauria</taxon>
        <taxon>Dinosauria</taxon>
        <taxon>Saurischia</taxon>
        <taxon>Theropoda</taxon>
        <taxon>Coelurosauria</taxon>
        <taxon>Aves</taxon>
        <taxon>Neognathae</taxon>
        <taxon>Neoaves</taxon>
        <taxon>Aequornithes</taxon>
        <taxon>Ciconiiformes</taxon>
        <taxon>Ciconiidae</taxon>
        <taxon>Mycteria</taxon>
    </lineage>
</organism>
<name>A0AAN7S9T6_MYCAM</name>
<protein>
    <recommendedName>
        <fullName evidence="3">Reverse transcriptase domain-containing protein</fullName>
    </recommendedName>
</protein>
<dbReference type="AlphaFoldDB" id="A0AAN7S9T6"/>
<evidence type="ECO:0000313" key="2">
    <source>
        <dbReference type="Proteomes" id="UP001333110"/>
    </source>
</evidence>
<evidence type="ECO:0008006" key="3">
    <source>
        <dbReference type="Google" id="ProtNLM"/>
    </source>
</evidence>